<evidence type="ECO:0000256" key="1">
    <source>
        <dbReference type="SAM" id="SignalP"/>
    </source>
</evidence>
<proteinExistence type="predicted"/>
<sequence length="121" mass="13201">MQTSTFVVLTCLIAVVVADLYIEQYQSPVVDTVQESVYDTPVNDRSPRTKRGLLLLKKKLLLGALGLKAAKVGAVGAGVVGAIALKSKAGHHHHPPPTYVEIHSPPHYHHPVAYVEEHSWH</sequence>
<name>A0A8R2AJW7_BOMMO</name>
<feature type="signal peptide" evidence="1">
    <location>
        <begin position="1"/>
        <end position="18"/>
    </location>
</feature>
<evidence type="ECO:0008006" key="4">
    <source>
        <dbReference type="Google" id="ProtNLM"/>
    </source>
</evidence>
<dbReference type="Proteomes" id="UP000005204">
    <property type="component" value="Unassembled WGS sequence"/>
</dbReference>
<organism evidence="2 3">
    <name type="scientific">Bombyx mori</name>
    <name type="common">Silk moth</name>
    <dbReference type="NCBI Taxonomy" id="7091"/>
    <lineage>
        <taxon>Eukaryota</taxon>
        <taxon>Metazoa</taxon>
        <taxon>Ecdysozoa</taxon>
        <taxon>Arthropoda</taxon>
        <taxon>Hexapoda</taxon>
        <taxon>Insecta</taxon>
        <taxon>Pterygota</taxon>
        <taxon>Neoptera</taxon>
        <taxon>Endopterygota</taxon>
        <taxon>Lepidoptera</taxon>
        <taxon>Glossata</taxon>
        <taxon>Ditrysia</taxon>
        <taxon>Bombycoidea</taxon>
        <taxon>Bombycidae</taxon>
        <taxon>Bombycinae</taxon>
        <taxon>Bombyx</taxon>
    </lineage>
</organism>
<evidence type="ECO:0000313" key="2">
    <source>
        <dbReference type="EnsemblMetazoa" id="XP_004930109.1"/>
    </source>
</evidence>
<reference evidence="2" key="2">
    <citation type="submission" date="2022-06" db="UniProtKB">
        <authorList>
            <consortium name="EnsemblMetazoa"/>
        </authorList>
    </citation>
    <scope>IDENTIFICATION</scope>
    <source>
        <strain evidence="2">p50T (Dazao)</strain>
    </source>
</reference>
<keyword evidence="3" id="KW-1185">Reference proteome</keyword>
<protein>
    <recommendedName>
        <fullName evidence="4">Cuticle protein</fullName>
    </recommendedName>
</protein>
<evidence type="ECO:0000313" key="3">
    <source>
        <dbReference type="Proteomes" id="UP000005204"/>
    </source>
</evidence>
<feature type="chain" id="PRO_5035863097" description="Cuticle protein" evidence="1">
    <location>
        <begin position="19"/>
        <end position="121"/>
    </location>
</feature>
<reference evidence="3" key="1">
    <citation type="journal article" date="2008" name="Insect Biochem. Mol. Biol.">
        <title>The genome of a lepidopteran model insect, the silkworm Bombyx mori.</title>
        <authorList>
            <consortium name="International Silkworm Genome Consortium"/>
        </authorList>
    </citation>
    <scope>NUCLEOTIDE SEQUENCE [LARGE SCALE GENOMIC DNA]</scope>
    <source>
        <strain evidence="3">p50T</strain>
    </source>
</reference>
<dbReference type="RefSeq" id="XP_004930109.1">
    <property type="nucleotide sequence ID" value="XM_004930052.5"/>
</dbReference>
<dbReference type="AlphaFoldDB" id="A0A8R2AJW7"/>
<dbReference type="EnsemblMetazoa" id="XM_004930052.4">
    <property type="protein sequence ID" value="XP_004930109.1"/>
    <property type="gene ID" value="LOC101735393"/>
</dbReference>
<keyword evidence="1" id="KW-0732">Signal</keyword>
<dbReference type="OrthoDB" id="6925794at2759"/>
<accession>A0A8R2AJW7</accession>
<dbReference type="GeneID" id="101735393"/>
<dbReference type="KEGG" id="bmor:101735393"/>